<sequence>MTLVHNDEVEKILFEQGCKAADNVVLGVLALIILTVGQLLI</sequence>
<keyword evidence="1" id="KW-0812">Transmembrane</keyword>
<gene>
    <name evidence="2" type="ORF">SDC9_115202</name>
</gene>
<accession>A0A645BUH3</accession>
<dbReference type="EMBL" id="VSSQ01022163">
    <property type="protein sequence ID" value="MPM68271.1"/>
    <property type="molecule type" value="Genomic_DNA"/>
</dbReference>
<proteinExistence type="predicted"/>
<keyword evidence="1" id="KW-0472">Membrane</keyword>
<organism evidence="2">
    <name type="scientific">bioreactor metagenome</name>
    <dbReference type="NCBI Taxonomy" id="1076179"/>
    <lineage>
        <taxon>unclassified sequences</taxon>
        <taxon>metagenomes</taxon>
        <taxon>ecological metagenomes</taxon>
    </lineage>
</organism>
<name>A0A645BUH3_9ZZZZ</name>
<comment type="caution">
    <text evidence="2">The sequence shown here is derived from an EMBL/GenBank/DDBJ whole genome shotgun (WGS) entry which is preliminary data.</text>
</comment>
<evidence type="ECO:0000256" key="1">
    <source>
        <dbReference type="SAM" id="Phobius"/>
    </source>
</evidence>
<dbReference type="AlphaFoldDB" id="A0A645BUH3"/>
<feature type="transmembrane region" description="Helical" evidence="1">
    <location>
        <begin position="20"/>
        <end position="40"/>
    </location>
</feature>
<reference evidence="2" key="1">
    <citation type="submission" date="2019-08" db="EMBL/GenBank/DDBJ databases">
        <authorList>
            <person name="Kucharzyk K."/>
            <person name="Murdoch R.W."/>
            <person name="Higgins S."/>
            <person name="Loffler F."/>
        </authorList>
    </citation>
    <scope>NUCLEOTIDE SEQUENCE</scope>
</reference>
<protein>
    <submittedName>
        <fullName evidence="2">Uncharacterized protein</fullName>
    </submittedName>
</protein>
<keyword evidence="1" id="KW-1133">Transmembrane helix</keyword>
<evidence type="ECO:0000313" key="2">
    <source>
        <dbReference type="EMBL" id="MPM68271.1"/>
    </source>
</evidence>